<dbReference type="Pfam" id="PF00350">
    <property type="entry name" value="Dynamin_N"/>
    <property type="match status" value="1"/>
</dbReference>
<gene>
    <name evidence="9" type="ORF">HW932_02690</name>
</gene>
<dbReference type="CDD" id="cd00882">
    <property type="entry name" value="Ras_like_GTPase"/>
    <property type="match status" value="1"/>
</dbReference>
<keyword evidence="4 7" id="KW-0175">Coiled coil</keyword>
<evidence type="ECO:0000256" key="2">
    <source>
        <dbReference type="ARBA" id="ARBA00022741"/>
    </source>
</evidence>
<dbReference type="GO" id="GO:0008053">
    <property type="term" value="P:mitochondrial fusion"/>
    <property type="evidence" value="ECO:0007669"/>
    <property type="project" value="TreeGrafter"/>
</dbReference>
<evidence type="ECO:0000313" key="9">
    <source>
        <dbReference type="EMBL" id="NVZ08165.1"/>
    </source>
</evidence>
<keyword evidence="10" id="KW-1185">Reference proteome</keyword>
<dbReference type="InterPro" id="IPR030381">
    <property type="entry name" value="G_DYNAMIN_dom"/>
</dbReference>
<comment type="caution">
    <text evidence="9">The sequence shown here is derived from an EMBL/GenBank/DDBJ whole genome shotgun (WGS) entry which is preliminary data.</text>
</comment>
<accession>A0A850R5T9</accession>
<keyword evidence="2" id="KW-0547">Nucleotide-binding</keyword>
<dbReference type="AlphaFoldDB" id="A0A850R5T9"/>
<dbReference type="SUPFAM" id="SSF52540">
    <property type="entry name" value="P-loop containing nucleoside triphosphate hydrolases"/>
    <property type="match status" value="1"/>
</dbReference>
<feature type="coiled-coil region" evidence="7">
    <location>
        <begin position="576"/>
        <end position="610"/>
    </location>
</feature>
<comment type="subcellular location">
    <subcellularLocation>
        <location evidence="1">Membrane</location>
    </subcellularLocation>
</comment>
<keyword evidence="6" id="KW-0472">Membrane</keyword>
<keyword evidence="5" id="KW-0342">GTP-binding</keyword>
<dbReference type="RefSeq" id="WP_176974962.1">
    <property type="nucleotide sequence ID" value="NZ_JABZEO010000002.1"/>
</dbReference>
<evidence type="ECO:0000313" key="10">
    <source>
        <dbReference type="Proteomes" id="UP000592294"/>
    </source>
</evidence>
<sequence length="817" mass="92699">MHEQNIEALRDEALRLIDLQLEILRKMLNETGVIAESKTGEIQTFDRNNTLKYIEILEGEKKKLDRLELVLAVVGTMKAGKSTTINAIVGTEVLPNRNRPMTALPTLIKHTPGQVEPILKFENSAPIERLMEEIGRLAKHSDNTNHIEHLSKNEHMEDLLELINTQVSLNKIYKGSQSIFQFLETLNDLVRLSRDLNIEFPFSDYDEIYELPVIEVEFVHLREQNSAAGTLTLLDTPGPNESGQPHLREMLKEQLRKASAVLAVLDFTQLKSDADAQVRDNLKEIASIAEGRLYALVNKFDQQDRNSDSEEETKLFVANSLMEGKIAETLIFPVSSKFAYLANYARRELAVYGTLPDHSQYPWVKDFGTEAFGRSWKDSIANLEGVKKGVDLLWDDSLFHAPLEKIIHAAHAQAALLAVDSASAKLVDTSEKLNNFLNIRETALTKSFQELKSQIDDLQNDVVRINSIEDSAKKKADQILIELEKETQKAFQKVKENVFESIDFYFEESQKQEEQRLLTAGTKKQDFRGSAKSENRFSAIFGKLLNLNPKPKAKIFNSNINGEFDKKHGLIKFNDKTKAKSLINNIRRSLEEIIRENELAMKNMMNLALNEFQSVFVETIAADSKEIFSNMEDRMKKSGFAISLSIPNTSLLSLEASGSELLSDLVDEKTKKVTRRRRKDNVWGTICGWFDTDDWGWEEYSIQEKYFEININAIKKSAKNNIDEVFSGLEKDIAEKIKAPLQKNICEFFNAFRKAVEQIRGDLLQSIRDQEGSKAEQEALANRLAGLKKYVPVISKDSVELQEDTKNKLKASAGCLA</sequence>
<protein>
    <submittedName>
        <fullName evidence="9">Dynamin family protein</fullName>
    </submittedName>
</protein>
<dbReference type="EMBL" id="JABZEO010000002">
    <property type="protein sequence ID" value="NVZ08165.1"/>
    <property type="molecule type" value="Genomic_DNA"/>
</dbReference>
<dbReference type="GO" id="GO:0003924">
    <property type="term" value="F:GTPase activity"/>
    <property type="evidence" value="ECO:0007669"/>
    <property type="project" value="InterPro"/>
</dbReference>
<organism evidence="9 10">
    <name type="scientific">Allochromatium humboldtianum</name>
    <dbReference type="NCBI Taxonomy" id="504901"/>
    <lineage>
        <taxon>Bacteria</taxon>
        <taxon>Pseudomonadati</taxon>
        <taxon>Pseudomonadota</taxon>
        <taxon>Gammaproteobacteria</taxon>
        <taxon>Chromatiales</taxon>
        <taxon>Chromatiaceae</taxon>
        <taxon>Allochromatium</taxon>
    </lineage>
</organism>
<feature type="domain" description="Dynamin-type G" evidence="8">
    <location>
        <begin position="65"/>
        <end position="408"/>
    </location>
</feature>
<dbReference type="PROSITE" id="PS51718">
    <property type="entry name" value="G_DYNAMIN_2"/>
    <property type="match status" value="1"/>
</dbReference>
<proteinExistence type="predicted"/>
<feature type="coiled-coil region" evidence="7">
    <location>
        <begin position="441"/>
        <end position="468"/>
    </location>
</feature>
<dbReference type="PANTHER" id="PTHR10465">
    <property type="entry name" value="TRANSMEMBRANE GTPASE FZO1"/>
    <property type="match status" value="1"/>
</dbReference>
<evidence type="ECO:0000256" key="1">
    <source>
        <dbReference type="ARBA" id="ARBA00004370"/>
    </source>
</evidence>
<dbReference type="PANTHER" id="PTHR10465:SF0">
    <property type="entry name" value="SARCALUMENIN"/>
    <property type="match status" value="1"/>
</dbReference>
<evidence type="ECO:0000256" key="4">
    <source>
        <dbReference type="ARBA" id="ARBA00023054"/>
    </source>
</evidence>
<dbReference type="Proteomes" id="UP000592294">
    <property type="component" value="Unassembled WGS sequence"/>
</dbReference>
<evidence type="ECO:0000259" key="8">
    <source>
        <dbReference type="PROSITE" id="PS51718"/>
    </source>
</evidence>
<reference evidence="9 10" key="1">
    <citation type="submission" date="2020-06" db="EMBL/GenBank/DDBJ databases">
        <title>Whole-genome sequence of Allochromatium humboldtianum DSM 21881, type strain.</title>
        <authorList>
            <person name="Kyndt J.A."/>
            <person name="Meyer T.E."/>
        </authorList>
    </citation>
    <scope>NUCLEOTIDE SEQUENCE [LARGE SCALE GENOMIC DNA]</scope>
    <source>
        <strain evidence="9 10">DSM 21881</strain>
    </source>
</reference>
<dbReference type="InterPro" id="IPR045063">
    <property type="entry name" value="Dynamin_N"/>
</dbReference>
<dbReference type="Gene3D" id="3.40.50.300">
    <property type="entry name" value="P-loop containing nucleotide triphosphate hydrolases"/>
    <property type="match status" value="1"/>
</dbReference>
<dbReference type="InterPro" id="IPR027094">
    <property type="entry name" value="Mitofusin_fam"/>
</dbReference>
<evidence type="ECO:0000256" key="7">
    <source>
        <dbReference type="SAM" id="Coils"/>
    </source>
</evidence>
<name>A0A850R5T9_9GAMM</name>
<dbReference type="GO" id="GO:0016020">
    <property type="term" value="C:membrane"/>
    <property type="evidence" value="ECO:0007669"/>
    <property type="project" value="UniProtKB-SubCell"/>
</dbReference>
<keyword evidence="3" id="KW-0378">Hydrolase</keyword>
<dbReference type="GO" id="GO:0005525">
    <property type="term" value="F:GTP binding"/>
    <property type="evidence" value="ECO:0007669"/>
    <property type="project" value="UniProtKB-KW"/>
</dbReference>
<evidence type="ECO:0000256" key="6">
    <source>
        <dbReference type="ARBA" id="ARBA00023136"/>
    </source>
</evidence>
<evidence type="ECO:0000256" key="5">
    <source>
        <dbReference type="ARBA" id="ARBA00023134"/>
    </source>
</evidence>
<evidence type="ECO:0000256" key="3">
    <source>
        <dbReference type="ARBA" id="ARBA00022801"/>
    </source>
</evidence>
<dbReference type="InterPro" id="IPR027417">
    <property type="entry name" value="P-loop_NTPase"/>
</dbReference>